<evidence type="ECO:0000256" key="2">
    <source>
        <dbReference type="ARBA" id="ARBA00005340"/>
    </source>
</evidence>
<dbReference type="RefSeq" id="WP_212324697.1">
    <property type="nucleotide sequence ID" value="NZ_AP024463.1"/>
</dbReference>
<dbReference type="PANTHER" id="PTHR21445">
    <property type="entry name" value="ENDONUCLEASE IV ENDODEOXYRIBONUCLEASE IV"/>
    <property type="match status" value="1"/>
</dbReference>
<gene>
    <name evidence="9" type="ORF">J5A65_02125</name>
</gene>
<dbReference type="Gene3D" id="3.20.20.150">
    <property type="entry name" value="Divalent-metal-dependent TIM barrel enzymes"/>
    <property type="match status" value="1"/>
</dbReference>
<keyword evidence="5 9" id="KW-0378">Hydrolase</keyword>
<dbReference type="PROSITE" id="PS51432">
    <property type="entry name" value="AP_NUCLEASE_F2_4"/>
    <property type="match status" value="1"/>
</dbReference>
<proteinExistence type="inferred from homology"/>
<evidence type="ECO:0000256" key="7">
    <source>
        <dbReference type="ARBA" id="ARBA00023204"/>
    </source>
</evidence>
<keyword evidence="10" id="KW-1185">Reference proteome</keyword>
<dbReference type="SUPFAM" id="SSF51658">
    <property type="entry name" value="Xylose isomerase-like"/>
    <property type="match status" value="1"/>
</dbReference>
<dbReference type="SMART" id="SM00518">
    <property type="entry name" value="AP2Ec"/>
    <property type="match status" value="1"/>
</dbReference>
<reference evidence="9 10" key="1">
    <citation type="submission" date="2021-03" db="EMBL/GenBank/DDBJ databases">
        <title>Human Oral Microbial Genomes.</title>
        <authorList>
            <person name="Johnston C.D."/>
            <person name="Chen T."/>
            <person name="Dewhirst F.E."/>
        </authorList>
    </citation>
    <scope>NUCLEOTIDE SEQUENCE [LARGE SCALE GENOMIC DNA]</scope>
    <source>
        <strain evidence="9 10">DSMZ 100122</strain>
    </source>
</reference>
<accession>A0ABX7Y6S3</accession>
<dbReference type="GO" id="GO:0008833">
    <property type="term" value="F:deoxyribonuclease IV (phage-T4-induced) activity"/>
    <property type="evidence" value="ECO:0007669"/>
    <property type="project" value="UniProtKB-EC"/>
</dbReference>
<evidence type="ECO:0000259" key="8">
    <source>
        <dbReference type="Pfam" id="PF01261"/>
    </source>
</evidence>
<dbReference type="InterPro" id="IPR018246">
    <property type="entry name" value="AP_endonuc_F2_Zn_BS"/>
</dbReference>
<keyword evidence="4" id="KW-0227">DNA damage</keyword>
<keyword evidence="7" id="KW-0234">DNA repair</keyword>
<organism evidence="9 10">
    <name type="scientific">Arachnia rubra</name>
    <dbReference type="NCBI Taxonomy" id="1547448"/>
    <lineage>
        <taxon>Bacteria</taxon>
        <taxon>Bacillati</taxon>
        <taxon>Actinomycetota</taxon>
        <taxon>Actinomycetes</taxon>
        <taxon>Propionibacteriales</taxon>
        <taxon>Propionibacteriaceae</taxon>
        <taxon>Arachnia</taxon>
    </lineage>
</organism>
<dbReference type="PANTHER" id="PTHR21445:SF0">
    <property type="entry name" value="APURINIC-APYRIMIDINIC ENDONUCLEASE"/>
    <property type="match status" value="1"/>
</dbReference>
<name>A0ABX7Y6S3_9ACTN</name>
<keyword evidence="6" id="KW-0862">Zinc</keyword>
<keyword evidence="3" id="KW-0479">Metal-binding</keyword>
<evidence type="ECO:0000256" key="4">
    <source>
        <dbReference type="ARBA" id="ARBA00022763"/>
    </source>
</evidence>
<dbReference type="EMBL" id="CP072384">
    <property type="protein sequence ID" value="QUC08569.1"/>
    <property type="molecule type" value="Genomic_DNA"/>
</dbReference>
<dbReference type="Pfam" id="PF01261">
    <property type="entry name" value="AP_endonuc_2"/>
    <property type="match status" value="1"/>
</dbReference>
<evidence type="ECO:0000256" key="5">
    <source>
        <dbReference type="ARBA" id="ARBA00022801"/>
    </source>
</evidence>
<evidence type="ECO:0000313" key="10">
    <source>
        <dbReference type="Proteomes" id="UP000678513"/>
    </source>
</evidence>
<comment type="cofactor">
    <cofactor evidence="1">
        <name>Zn(2+)</name>
        <dbReference type="ChEBI" id="CHEBI:29105"/>
    </cofactor>
</comment>
<comment type="similarity">
    <text evidence="2">Belongs to the AP endonuclease 2 family.</text>
</comment>
<sequence>MLIGAHVDVAAAISQASAVGADIAQVMFGDPQSWKRPAAPDAATLKAQAEDAGVGLYVHAAYVINVASTNNRIRIPSRKLLQQTIDEAAAIGARGVIVHGGHVTADEDQQRGYDNWRKCVDGLDLKVPILIENTAGGKKAMMRYLESIRALWDTLDGSGNLDGVGLCLDTCHAHAAGLDLETVAPEVLGITGRIDLVHCNDSRDMAGSGRDRHAPLGQGQLDPEVLLALLREAKAPVMLETPPENHAAEIAWLREQLGSENP</sequence>
<protein>
    <submittedName>
        <fullName evidence="9">Deoxyribonuclease IV</fullName>
        <ecNumber evidence="9">3.1.21.2</ecNumber>
    </submittedName>
</protein>
<evidence type="ECO:0000256" key="1">
    <source>
        <dbReference type="ARBA" id="ARBA00001947"/>
    </source>
</evidence>
<evidence type="ECO:0000313" key="9">
    <source>
        <dbReference type="EMBL" id="QUC08569.1"/>
    </source>
</evidence>
<dbReference type="Proteomes" id="UP000678513">
    <property type="component" value="Chromosome"/>
</dbReference>
<dbReference type="NCBIfam" id="NF002198">
    <property type="entry name" value="PRK01060.1-3"/>
    <property type="match status" value="1"/>
</dbReference>
<dbReference type="EC" id="3.1.21.2" evidence="9"/>
<dbReference type="PROSITE" id="PS00731">
    <property type="entry name" value="AP_NUCLEASE_F2_3"/>
    <property type="match status" value="1"/>
</dbReference>
<dbReference type="InterPro" id="IPR013022">
    <property type="entry name" value="Xyl_isomerase-like_TIM-brl"/>
</dbReference>
<dbReference type="InterPro" id="IPR036237">
    <property type="entry name" value="Xyl_isomerase-like_sf"/>
</dbReference>
<dbReference type="PROSITE" id="PS00730">
    <property type="entry name" value="AP_NUCLEASE_F2_2"/>
    <property type="match status" value="1"/>
</dbReference>
<evidence type="ECO:0000256" key="6">
    <source>
        <dbReference type="ARBA" id="ARBA00022833"/>
    </source>
</evidence>
<dbReference type="InterPro" id="IPR001719">
    <property type="entry name" value="AP_endonuc_2"/>
</dbReference>
<dbReference type="CDD" id="cd00019">
    <property type="entry name" value="AP2Ec"/>
    <property type="match status" value="1"/>
</dbReference>
<evidence type="ECO:0000256" key="3">
    <source>
        <dbReference type="ARBA" id="ARBA00022723"/>
    </source>
</evidence>
<feature type="domain" description="Xylose isomerase-like TIM barrel" evidence="8">
    <location>
        <begin position="15"/>
        <end position="255"/>
    </location>
</feature>